<comment type="caution">
    <text evidence="3">The sequence shown here is derived from an EMBL/GenBank/DDBJ whole genome shotgun (WGS) entry which is preliminary data.</text>
</comment>
<gene>
    <name evidence="3" type="primary">g9914</name>
    <name evidence="3" type="ORF">VP750_LOCUS8927</name>
</gene>
<sequence length="237" mass="24538">MQGLISSTPTSGSFNSAQKGILKLGLSSGSRDGYIYVPSQYDPTKANAMILAIHAAGRGGLDALQLLIASANSSGIILLAPDSRAATWDDLPAGQNSFGPDVAFISAALAQTFALYNVDPTKLGIQGFSDGATYALGLGMINGKLFKKVIANSPGGILADSTQGQPPVFISAGLQDNIFPIQQAGNADACYLKQQGYAVTYVQFNGGHEVPATIASDAIQWFQGSFQQAFPQGICGV</sequence>
<dbReference type="Proteomes" id="UP001497392">
    <property type="component" value="Unassembled WGS sequence"/>
</dbReference>
<name>A0ABP1G8C7_9CHLO</name>
<organism evidence="3 4">
    <name type="scientific">Coccomyxa viridis</name>
    <dbReference type="NCBI Taxonomy" id="1274662"/>
    <lineage>
        <taxon>Eukaryota</taxon>
        <taxon>Viridiplantae</taxon>
        <taxon>Chlorophyta</taxon>
        <taxon>core chlorophytes</taxon>
        <taxon>Trebouxiophyceae</taxon>
        <taxon>Trebouxiophyceae incertae sedis</taxon>
        <taxon>Coccomyxaceae</taxon>
        <taxon>Coccomyxa</taxon>
    </lineage>
</organism>
<dbReference type="EMBL" id="CAXHTA020000016">
    <property type="protein sequence ID" value="CAL5227021.1"/>
    <property type="molecule type" value="Genomic_DNA"/>
</dbReference>
<reference evidence="3 4" key="1">
    <citation type="submission" date="2024-06" db="EMBL/GenBank/DDBJ databases">
        <authorList>
            <person name="Kraege A."/>
            <person name="Thomma B."/>
        </authorList>
    </citation>
    <scope>NUCLEOTIDE SEQUENCE [LARGE SCALE GENOMIC DNA]</scope>
</reference>
<accession>A0ABP1G8C7</accession>
<evidence type="ECO:0000256" key="2">
    <source>
        <dbReference type="ARBA" id="ARBA00022801"/>
    </source>
</evidence>
<keyword evidence="4" id="KW-1185">Reference proteome</keyword>
<keyword evidence="1" id="KW-0732">Signal</keyword>
<evidence type="ECO:0000313" key="3">
    <source>
        <dbReference type="EMBL" id="CAL5227021.1"/>
    </source>
</evidence>
<dbReference type="SUPFAM" id="SSF53474">
    <property type="entry name" value="alpha/beta-Hydrolases"/>
    <property type="match status" value="1"/>
</dbReference>
<dbReference type="Gene3D" id="3.40.50.1820">
    <property type="entry name" value="alpha/beta hydrolase"/>
    <property type="match status" value="1"/>
</dbReference>
<dbReference type="PANTHER" id="PTHR43037">
    <property type="entry name" value="UNNAMED PRODUCT-RELATED"/>
    <property type="match status" value="1"/>
</dbReference>
<keyword evidence="2" id="KW-0378">Hydrolase</keyword>
<dbReference type="InterPro" id="IPR050955">
    <property type="entry name" value="Plant_Biomass_Hydrol_Est"/>
</dbReference>
<evidence type="ECO:0000256" key="1">
    <source>
        <dbReference type="ARBA" id="ARBA00022729"/>
    </source>
</evidence>
<evidence type="ECO:0000313" key="4">
    <source>
        <dbReference type="Proteomes" id="UP001497392"/>
    </source>
</evidence>
<proteinExistence type="predicted"/>
<dbReference type="InterPro" id="IPR029058">
    <property type="entry name" value="AB_hydrolase_fold"/>
</dbReference>
<dbReference type="PANTHER" id="PTHR43037:SF5">
    <property type="entry name" value="FERULOYL ESTERASE"/>
    <property type="match status" value="1"/>
</dbReference>
<protein>
    <submittedName>
        <fullName evidence="3">G9914 protein</fullName>
    </submittedName>
</protein>